<feature type="region of interest" description="Disordered" evidence="1">
    <location>
        <begin position="65"/>
        <end position="324"/>
    </location>
</feature>
<dbReference type="PANTHER" id="PTHR33700:SF29">
    <property type="entry name" value="PROTEIN, PUTATIVE-RELATED"/>
    <property type="match status" value="1"/>
</dbReference>
<feature type="compositionally biased region" description="Basic and acidic residues" evidence="1">
    <location>
        <begin position="65"/>
        <end position="84"/>
    </location>
</feature>
<reference evidence="3" key="1">
    <citation type="journal article" date="2019" name="Toxins">
        <title>Detection of Abrin-Like and Prepropulchellin-Like Toxin Genes and Transcripts Using Whole Genome Sequencing and Full-Length Transcript Sequencing of Abrus precatorius.</title>
        <authorList>
            <person name="Hovde B.T."/>
            <person name="Daligault H.E."/>
            <person name="Hanschen E.R."/>
            <person name="Kunde Y.A."/>
            <person name="Johnson M.B."/>
            <person name="Starkenburg S.R."/>
            <person name="Johnson S.L."/>
        </authorList>
    </citation>
    <scope>NUCLEOTIDE SEQUENCE [LARGE SCALE GENOMIC DNA]</scope>
</reference>
<dbReference type="RefSeq" id="XP_027365666.1">
    <property type="nucleotide sequence ID" value="XM_027509865.1"/>
</dbReference>
<feature type="compositionally biased region" description="Polar residues" evidence="1">
    <location>
        <begin position="430"/>
        <end position="440"/>
    </location>
</feature>
<feature type="compositionally biased region" description="Basic and acidic residues" evidence="1">
    <location>
        <begin position="98"/>
        <end position="136"/>
    </location>
</feature>
<proteinExistence type="predicted"/>
<feature type="transmembrane region" description="Helical" evidence="2">
    <location>
        <begin position="20"/>
        <end position="37"/>
    </location>
</feature>
<evidence type="ECO:0000313" key="3">
    <source>
        <dbReference type="Proteomes" id="UP000694853"/>
    </source>
</evidence>
<dbReference type="RefSeq" id="XP_027365667.1">
    <property type="nucleotide sequence ID" value="XM_027509866.1"/>
</dbReference>
<feature type="compositionally biased region" description="Acidic residues" evidence="1">
    <location>
        <begin position="137"/>
        <end position="150"/>
    </location>
</feature>
<feature type="compositionally biased region" description="Basic and acidic residues" evidence="1">
    <location>
        <begin position="208"/>
        <end position="222"/>
    </location>
</feature>
<evidence type="ECO:0000313" key="4">
    <source>
        <dbReference type="RefSeq" id="XP_027365665.1"/>
    </source>
</evidence>
<gene>
    <name evidence="4 5 6" type="primary">LOC113872362</name>
</gene>
<evidence type="ECO:0000313" key="5">
    <source>
        <dbReference type="RefSeq" id="XP_027365666.1"/>
    </source>
</evidence>
<dbReference type="GeneID" id="113872362"/>
<name>A0A8B8MAT2_ABRPR</name>
<feature type="compositionally biased region" description="Polar residues" evidence="1">
    <location>
        <begin position="299"/>
        <end position="324"/>
    </location>
</feature>
<dbReference type="Proteomes" id="UP000694853">
    <property type="component" value="Unplaced"/>
</dbReference>
<feature type="compositionally biased region" description="Low complexity" evidence="1">
    <location>
        <begin position="363"/>
        <end position="373"/>
    </location>
</feature>
<dbReference type="RefSeq" id="XP_027365665.1">
    <property type="nucleotide sequence ID" value="XM_027509864.1"/>
</dbReference>
<dbReference type="AlphaFoldDB" id="A0A8B8MAT2"/>
<accession>A0A8B8MAT2</accession>
<feature type="compositionally biased region" description="Basic and acidic residues" evidence="1">
    <location>
        <begin position="501"/>
        <end position="518"/>
    </location>
</feature>
<sequence length="544" mass="60908">MIKRFPSRNNRSKGIKVKHVLQIILLVGVCFWLIFQVKHNHDKKKEFDKNDAKLSVRRQTDEILKLGRRDLHPDKVEVNQNEKREEEEEDEHIEEDEENKHDHNEREEGNMHDTEEHEDNKHEGREQEEEVKHGAEEQEEDENKSEDAEDEGRRIGDGEIDENDQEKSEVDTDRDDEFLDEEKEKEEEGDEKDNENEDEEKGGFVENDNNHEAREEHYKGDDASSAVAHDTHATGTETETFSLENSDENLETNITKPENEKTDSDKGSKNQNDSDLKVTEGEVIDMISSNATAGKETGNKSLSNPVDSSYQNKTANYDSNLESSSNLTVTIAETSNNLTEAGANTSGSSEQNKSVILSEADHTQNTTMNTTITGDVKKVQTEGLEQSGNRISEESLPDTDSTVSVKTENGDAAAQESYNLGAGELEKTNRSVASNETQNTSRNESSDTSESDESKGDSEMNETNETQNVDATEDEMFKGDTKTGESDETSDSFFANETLDSVEHDAIDSSDTHIHEDVAEAQTDLDTLPDIRNEGDNSDETAAE</sequence>
<feature type="compositionally biased region" description="Polar residues" evidence="1">
    <location>
        <begin position="398"/>
        <end position="407"/>
    </location>
</feature>
<feature type="compositionally biased region" description="Basic and acidic residues" evidence="1">
    <location>
        <begin position="257"/>
        <end position="280"/>
    </location>
</feature>
<feature type="compositionally biased region" description="Polar residues" evidence="1">
    <location>
        <begin position="461"/>
        <end position="470"/>
    </location>
</feature>
<feature type="region of interest" description="Disordered" evidence="1">
    <location>
        <begin position="360"/>
        <end position="544"/>
    </location>
</feature>
<feature type="compositionally biased region" description="Basic and acidic residues" evidence="1">
    <location>
        <begin position="475"/>
        <end position="485"/>
    </location>
</feature>
<dbReference type="KEGG" id="aprc:113872362"/>
<dbReference type="PANTHER" id="PTHR33700">
    <property type="entry name" value="MYB-LIKE PROTEIN X"/>
    <property type="match status" value="1"/>
</dbReference>
<keyword evidence="2" id="KW-1133">Transmembrane helix</keyword>
<feature type="compositionally biased region" description="Polar residues" evidence="1">
    <location>
        <begin position="233"/>
        <end position="244"/>
    </location>
</feature>
<keyword evidence="2" id="KW-0812">Transmembrane</keyword>
<feature type="compositionally biased region" description="Acidic residues" evidence="1">
    <location>
        <begin position="172"/>
        <end position="200"/>
    </location>
</feature>
<evidence type="ECO:0000256" key="1">
    <source>
        <dbReference type="SAM" id="MobiDB-lite"/>
    </source>
</evidence>
<evidence type="ECO:0000313" key="6">
    <source>
        <dbReference type="RefSeq" id="XP_027365667.1"/>
    </source>
</evidence>
<feature type="compositionally biased region" description="Acidic residues" evidence="1">
    <location>
        <begin position="85"/>
        <end position="97"/>
    </location>
</feature>
<keyword evidence="3" id="KW-1185">Reference proteome</keyword>
<protein>
    <submittedName>
        <fullName evidence="4 5">Dentin sialophosphoprotein-like</fullName>
    </submittedName>
</protein>
<reference evidence="4 5" key="2">
    <citation type="submission" date="2025-04" db="UniProtKB">
        <authorList>
            <consortium name="RefSeq"/>
        </authorList>
    </citation>
    <scope>IDENTIFICATION</scope>
    <source>
        <tissue evidence="4 5">Young leaves</tissue>
    </source>
</reference>
<evidence type="ECO:0000256" key="2">
    <source>
        <dbReference type="SAM" id="Phobius"/>
    </source>
</evidence>
<organism evidence="3 4">
    <name type="scientific">Abrus precatorius</name>
    <name type="common">Indian licorice</name>
    <name type="synonym">Glycine abrus</name>
    <dbReference type="NCBI Taxonomy" id="3816"/>
    <lineage>
        <taxon>Eukaryota</taxon>
        <taxon>Viridiplantae</taxon>
        <taxon>Streptophyta</taxon>
        <taxon>Embryophyta</taxon>
        <taxon>Tracheophyta</taxon>
        <taxon>Spermatophyta</taxon>
        <taxon>Magnoliopsida</taxon>
        <taxon>eudicotyledons</taxon>
        <taxon>Gunneridae</taxon>
        <taxon>Pentapetalae</taxon>
        <taxon>rosids</taxon>
        <taxon>fabids</taxon>
        <taxon>Fabales</taxon>
        <taxon>Fabaceae</taxon>
        <taxon>Papilionoideae</taxon>
        <taxon>50 kb inversion clade</taxon>
        <taxon>NPAAA clade</taxon>
        <taxon>indigoferoid/millettioid clade</taxon>
        <taxon>Abreae</taxon>
        <taxon>Abrus</taxon>
    </lineage>
</organism>
<dbReference type="OrthoDB" id="1306415at2759"/>
<keyword evidence="2" id="KW-0472">Membrane</keyword>